<proteinExistence type="predicted"/>
<evidence type="ECO:0000313" key="4">
    <source>
        <dbReference type="Proteomes" id="UP000030762"/>
    </source>
</evidence>
<dbReference type="InParanoid" id="T0QKE0"/>
<dbReference type="AlphaFoldDB" id="T0QKE0"/>
<organism evidence="3 4">
    <name type="scientific">Saprolegnia diclina (strain VS20)</name>
    <dbReference type="NCBI Taxonomy" id="1156394"/>
    <lineage>
        <taxon>Eukaryota</taxon>
        <taxon>Sar</taxon>
        <taxon>Stramenopiles</taxon>
        <taxon>Oomycota</taxon>
        <taxon>Saprolegniomycetes</taxon>
        <taxon>Saprolegniales</taxon>
        <taxon>Saprolegniaceae</taxon>
        <taxon>Saprolegnia</taxon>
    </lineage>
</organism>
<evidence type="ECO:0000313" key="3">
    <source>
        <dbReference type="EMBL" id="EQC34255.1"/>
    </source>
</evidence>
<dbReference type="VEuPathDB" id="FungiDB:SDRG_08457"/>
<sequence>MRWLSLVAAAVGLFPTAYGATCSSSSTCNLNVKCSLPLTQLSVGDATTCQQASTTSPCLSCAGVGQQCYNAPECKDSLFYCEFLTAAQVAALPAGHPCLSTACQLSKQSPACIASTFQACCVPGTPGCTQTVATSGCTPSGCSYFMGQPTITPNYSAIACPFADASATCATPQCNASSIFRQIVNVFAANIGCSGSFCIPALIPGVCAAGVNLTASTTASFPGCTNYLVDYCNKNPSDVGCHQVCPYNCNLQANCPCKSSACAAVNAAPLCVRNTGVCANFRKLFVNAMFTQRYFQPASDNLAYAKNRAGPPTTPFQWSASLTQARADCNALVTDLGDNIASCVTTSFAYCNANPWDPACKSDLSVCGDGIVSWLETCDEGPNVTATGGCTACKTNLNWECYAQGTPCKRCLHQTGYVLDMPNPGVCPFCANLQTGNTWPCATTTPCAVTTTLPQKIACDNYVQNPSTGDVGRANLPPVPAVTKEAGATPAPFTWPSYFRPWDRDVSKKNDKKP</sequence>
<protein>
    <submittedName>
        <fullName evidence="3">Uncharacterized protein</fullName>
    </submittedName>
</protein>
<name>T0QKE0_SAPDV</name>
<dbReference type="EMBL" id="JH767156">
    <property type="protein sequence ID" value="EQC34255.1"/>
    <property type="molecule type" value="Genomic_DNA"/>
</dbReference>
<feature type="compositionally biased region" description="Basic and acidic residues" evidence="1">
    <location>
        <begin position="501"/>
        <end position="514"/>
    </location>
</feature>
<evidence type="ECO:0000256" key="1">
    <source>
        <dbReference type="SAM" id="MobiDB-lite"/>
    </source>
</evidence>
<keyword evidence="4" id="KW-1185">Reference proteome</keyword>
<dbReference type="GeneID" id="19949184"/>
<dbReference type="RefSeq" id="XP_008612567.1">
    <property type="nucleotide sequence ID" value="XM_008614345.1"/>
</dbReference>
<evidence type="ECO:0000256" key="2">
    <source>
        <dbReference type="SAM" id="SignalP"/>
    </source>
</evidence>
<accession>T0QKE0</accession>
<feature type="chain" id="PRO_5004583330" evidence="2">
    <location>
        <begin position="20"/>
        <end position="514"/>
    </location>
</feature>
<feature type="region of interest" description="Disordered" evidence="1">
    <location>
        <begin position="485"/>
        <end position="514"/>
    </location>
</feature>
<dbReference type="OrthoDB" id="77822at2759"/>
<feature type="signal peptide" evidence="2">
    <location>
        <begin position="1"/>
        <end position="19"/>
    </location>
</feature>
<gene>
    <name evidence="3" type="ORF">SDRG_08457</name>
</gene>
<keyword evidence="2" id="KW-0732">Signal</keyword>
<dbReference type="Proteomes" id="UP000030762">
    <property type="component" value="Unassembled WGS sequence"/>
</dbReference>
<reference evidence="3 4" key="1">
    <citation type="submission" date="2012-04" db="EMBL/GenBank/DDBJ databases">
        <title>The Genome Sequence of Saprolegnia declina VS20.</title>
        <authorList>
            <consortium name="The Broad Institute Genome Sequencing Platform"/>
            <person name="Russ C."/>
            <person name="Nusbaum C."/>
            <person name="Tyler B."/>
            <person name="van West P."/>
            <person name="Dieguez-Uribeondo J."/>
            <person name="de Bruijn I."/>
            <person name="Tripathy S."/>
            <person name="Jiang R."/>
            <person name="Young S.K."/>
            <person name="Zeng Q."/>
            <person name="Gargeya S."/>
            <person name="Fitzgerald M."/>
            <person name="Haas B."/>
            <person name="Abouelleil A."/>
            <person name="Alvarado L."/>
            <person name="Arachchi H.M."/>
            <person name="Berlin A."/>
            <person name="Chapman S.B."/>
            <person name="Goldberg J."/>
            <person name="Griggs A."/>
            <person name="Gujja S."/>
            <person name="Hansen M."/>
            <person name="Howarth C."/>
            <person name="Imamovic A."/>
            <person name="Larimer J."/>
            <person name="McCowen C."/>
            <person name="Montmayeur A."/>
            <person name="Murphy C."/>
            <person name="Neiman D."/>
            <person name="Pearson M."/>
            <person name="Priest M."/>
            <person name="Roberts A."/>
            <person name="Saif S."/>
            <person name="Shea T."/>
            <person name="Sisk P."/>
            <person name="Sykes S."/>
            <person name="Wortman J."/>
            <person name="Nusbaum C."/>
            <person name="Birren B."/>
        </authorList>
    </citation>
    <scope>NUCLEOTIDE SEQUENCE [LARGE SCALE GENOMIC DNA]</scope>
    <source>
        <strain evidence="3 4">VS20</strain>
    </source>
</reference>